<dbReference type="PANTHER" id="PTHR40980:SF5">
    <property type="entry name" value="TONB-DEPENDENT RECEPTOR"/>
    <property type="match status" value="1"/>
</dbReference>
<dbReference type="Gene3D" id="2.170.130.10">
    <property type="entry name" value="TonB-dependent receptor, plug domain"/>
    <property type="match status" value="1"/>
</dbReference>
<dbReference type="InterPro" id="IPR000531">
    <property type="entry name" value="Beta-barrel_TonB"/>
</dbReference>
<dbReference type="Proteomes" id="UP001207408">
    <property type="component" value="Unassembled WGS sequence"/>
</dbReference>
<evidence type="ECO:0000259" key="5">
    <source>
        <dbReference type="Pfam" id="PF00593"/>
    </source>
</evidence>
<dbReference type="InterPro" id="IPR036942">
    <property type="entry name" value="Beta-barrel_TonB_sf"/>
</dbReference>
<dbReference type="GO" id="GO:0009279">
    <property type="term" value="C:cell outer membrane"/>
    <property type="evidence" value="ECO:0007669"/>
    <property type="project" value="UniProtKB-SubCell"/>
</dbReference>
<dbReference type="InterPro" id="IPR012910">
    <property type="entry name" value="Plug_dom"/>
</dbReference>
<dbReference type="SUPFAM" id="SSF56935">
    <property type="entry name" value="Porins"/>
    <property type="match status" value="1"/>
</dbReference>
<evidence type="ECO:0000313" key="7">
    <source>
        <dbReference type="EMBL" id="MCW3807922.1"/>
    </source>
</evidence>
<protein>
    <submittedName>
        <fullName evidence="7">TonB-dependent receptor</fullName>
    </submittedName>
</protein>
<evidence type="ECO:0000313" key="8">
    <source>
        <dbReference type="Proteomes" id="UP001207408"/>
    </source>
</evidence>
<dbReference type="AlphaFoldDB" id="A0AAE3SLP4"/>
<evidence type="ECO:0000256" key="3">
    <source>
        <dbReference type="ARBA" id="ARBA00023237"/>
    </source>
</evidence>
<dbReference type="Pfam" id="PF07715">
    <property type="entry name" value="Plug"/>
    <property type="match status" value="1"/>
</dbReference>
<dbReference type="EMBL" id="JAPDPI010000070">
    <property type="protein sequence ID" value="MCW3807922.1"/>
    <property type="molecule type" value="Genomic_DNA"/>
</dbReference>
<comment type="similarity">
    <text evidence="4">Belongs to the TonB-dependent receptor family.</text>
</comment>
<keyword evidence="3" id="KW-0998">Cell outer membrane</keyword>
<evidence type="ECO:0000259" key="6">
    <source>
        <dbReference type="Pfam" id="PF07715"/>
    </source>
</evidence>
<dbReference type="InterPro" id="IPR037066">
    <property type="entry name" value="Plug_dom_sf"/>
</dbReference>
<dbReference type="Gene3D" id="2.40.170.20">
    <property type="entry name" value="TonB-dependent receptor, beta-barrel domain"/>
    <property type="match status" value="1"/>
</dbReference>
<accession>A0AAE3SLP4</accession>
<proteinExistence type="inferred from homology"/>
<keyword evidence="7" id="KW-0675">Receptor</keyword>
<comment type="subcellular location">
    <subcellularLocation>
        <location evidence="1 4">Cell outer membrane</location>
    </subcellularLocation>
</comment>
<dbReference type="Pfam" id="PF00593">
    <property type="entry name" value="TonB_dep_Rec_b-barrel"/>
    <property type="match status" value="1"/>
</dbReference>
<gene>
    <name evidence="7" type="ORF">OM074_20020</name>
</gene>
<comment type="caution">
    <text evidence="7">The sequence shown here is derived from an EMBL/GenBank/DDBJ whole genome shotgun (WGS) entry which is preliminary data.</text>
</comment>
<dbReference type="SUPFAM" id="SSF49464">
    <property type="entry name" value="Carboxypeptidase regulatory domain-like"/>
    <property type="match status" value="1"/>
</dbReference>
<dbReference type="InterPro" id="IPR008969">
    <property type="entry name" value="CarboxyPept-like_regulatory"/>
</dbReference>
<keyword evidence="4" id="KW-0798">TonB box</keyword>
<evidence type="ECO:0000256" key="4">
    <source>
        <dbReference type="RuleBase" id="RU003357"/>
    </source>
</evidence>
<evidence type="ECO:0000256" key="1">
    <source>
        <dbReference type="ARBA" id="ARBA00004442"/>
    </source>
</evidence>
<keyword evidence="8" id="KW-1185">Reference proteome</keyword>
<dbReference type="PANTHER" id="PTHR40980">
    <property type="entry name" value="PLUG DOMAIN-CONTAINING PROTEIN"/>
    <property type="match status" value="1"/>
</dbReference>
<reference evidence="7" key="1">
    <citation type="submission" date="2022-10" db="EMBL/GenBank/DDBJ databases">
        <authorList>
            <person name="Yu W.X."/>
        </authorList>
    </citation>
    <scope>NUCLEOTIDE SEQUENCE</scope>
    <source>
        <strain evidence="7">D04</strain>
    </source>
</reference>
<evidence type="ECO:0000256" key="2">
    <source>
        <dbReference type="ARBA" id="ARBA00023136"/>
    </source>
</evidence>
<dbReference type="RefSeq" id="WP_301202420.1">
    <property type="nucleotide sequence ID" value="NZ_JAPDPI010000070.1"/>
</dbReference>
<keyword evidence="2 4" id="KW-0472">Membrane</keyword>
<dbReference type="Pfam" id="PF13715">
    <property type="entry name" value="CarbopepD_reg_2"/>
    <property type="match status" value="1"/>
</dbReference>
<sequence length="917" mass="102226">MRQRFFVVLMFLFVGVGAGIAQQGFLKGKITDKTTGEELVGAAVVVDGTTLGTITNFMGEYMMPPLDAGTYTIRVQYISYDPQVFNEVIIKAGEETQLDIQLKSATMDIEEVQVVAKVNRESETILLMDQKKAEVIKESIGAKQLSTMGVSDAAGATTKISGVTKNEGSGDIYIRGLGDRYLSTTMNGLPIPSDDVEKKNIDLNMFSTDVIKNVGISKTYSVGTYADQSSGNVDVTSKTFSEKITLGLKTGSSTNVLQSGVWDNFKTTQNYQDLKFGSYDQPYKTSDAIQNQSWGTDKRSLPLGYEMSLSAGKKFKFFEKDLSVFVTASHESGAEYREGSFQKYRMNSKSNSFTDVENFKSKINTTALLNLAYDFSASSNINFNSLLVLKTVDELYERGRNGEGFVRDQDPKETEAFSRDQNLKETKMFINQLVGSHLIGKNKVKWALGYNTVSADEPNRIRNEVNIFDNGVQFAYVGDFQQRRSFQNIKDKELNGYLKDELNFVDEGNKKLKLSFGANFRMKERDFDAQYFGVRAKGEVFTAPSIDDLDAILLDKSLYGTSSTDLRIREGKLDNYSANLDVYAGFLNATFQMNKLSGSLGVRYEKDELDVNWDVTNYVGRIGSISNSYDNILPALNLKYQLSEKGALRFAASKTITLPEFKELAPFEYVSPTGRVTKGNPDLKNSENYNFDLKWELYPNAKNLVSLTGFYKMIKDPINRAQTRGSSGYFYFANTGEQADVYGLEFETRFSIIKAETTGTPSLNMVVNATKMWFNQDLLEEFQYNSKTETDLQGAAGFICNGSLSFSNNKEKKFVATLTGNYSSDKIYALGAPESFTYSNTLFNNEIVEKGFVTLDLVLSKKLSDRISMKLSGKNLLNPKIEQTQKIEPVSGESSNEVVSSYKKGINLSIGVSINLN</sequence>
<dbReference type="Gene3D" id="2.60.40.1120">
    <property type="entry name" value="Carboxypeptidase-like, regulatory domain"/>
    <property type="match status" value="1"/>
</dbReference>
<name>A0AAE3SLP4_9BACT</name>
<organism evidence="7 8">
    <name type="scientific">Plebeiibacterium marinum</name>
    <dbReference type="NCBI Taxonomy" id="2992111"/>
    <lineage>
        <taxon>Bacteria</taxon>
        <taxon>Pseudomonadati</taxon>
        <taxon>Bacteroidota</taxon>
        <taxon>Bacteroidia</taxon>
        <taxon>Marinilabiliales</taxon>
        <taxon>Marinilabiliaceae</taxon>
        <taxon>Plebeiibacterium</taxon>
    </lineage>
</organism>
<feature type="domain" description="TonB-dependent receptor plug" evidence="6">
    <location>
        <begin position="133"/>
        <end position="226"/>
    </location>
</feature>
<feature type="domain" description="TonB-dependent receptor-like beta-barrel" evidence="5">
    <location>
        <begin position="413"/>
        <end position="876"/>
    </location>
</feature>